<gene>
    <name evidence="4" type="ORF">HERI1096_LOCUS13637</name>
</gene>
<feature type="compositionally biased region" description="Acidic residues" evidence="1">
    <location>
        <begin position="762"/>
        <end position="771"/>
    </location>
</feature>
<name>A0A7S3AU28_9EUKA</name>
<evidence type="ECO:0000256" key="1">
    <source>
        <dbReference type="SAM" id="MobiDB-lite"/>
    </source>
</evidence>
<dbReference type="GO" id="GO:0031932">
    <property type="term" value="C:TORC2 complex"/>
    <property type="evidence" value="ECO:0007669"/>
    <property type="project" value="InterPro"/>
</dbReference>
<reference evidence="4" key="1">
    <citation type="submission" date="2021-01" db="EMBL/GenBank/DDBJ databases">
        <authorList>
            <person name="Corre E."/>
            <person name="Pelletier E."/>
            <person name="Niang G."/>
            <person name="Scheremetjew M."/>
            <person name="Finn R."/>
            <person name="Kale V."/>
            <person name="Holt S."/>
            <person name="Cochrane G."/>
            <person name="Meng A."/>
            <person name="Brown T."/>
            <person name="Cohen L."/>
        </authorList>
    </citation>
    <scope>NUCLEOTIDE SEQUENCE</scope>
    <source>
        <strain evidence="4">CCMP281</strain>
    </source>
</reference>
<dbReference type="InterPro" id="IPR029451">
    <property type="entry name" value="RICTOR_M"/>
</dbReference>
<dbReference type="InterPro" id="IPR028268">
    <property type="entry name" value="Pianissimo_fam"/>
</dbReference>
<dbReference type="SUPFAM" id="SSF48371">
    <property type="entry name" value="ARM repeat"/>
    <property type="match status" value="1"/>
</dbReference>
<feature type="region of interest" description="Disordered" evidence="1">
    <location>
        <begin position="751"/>
        <end position="816"/>
    </location>
</feature>
<dbReference type="InterPro" id="IPR029452">
    <property type="entry name" value="RICTOR_V"/>
</dbReference>
<protein>
    <recommendedName>
        <fullName evidence="5">Rapamycin-insensitive companion of mTOR domain-containing protein</fullName>
    </recommendedName>
</protein>
<dbReference type="Pfam" id="PF14666">
    <property type="entry name" value="RICTOR_M"/>
    <property type="match status" value="1"/>
</dbReference>
<dbReference type="SMART" id="SM01303">
    <property type="entry name" value="RasGEF_N_2"/>
    <property type="match status" value="1"/>
</dbReference>
<proteinExistence type="predicted"/>
<dbReference type="GO" id="GO:0038203">
    <property type="term" value="P:TORC2 signaling"/>
    <property type="evidence" value="ECO:0007669"/>
    <property type="project" value="TreeGrafter"/>
</dbReference>
<feature type="compositionally biased region" description="Acidic residues" evidence="1">
    <location>
        <begin position="177"/>
        <end position="187"/>
    </location>
</feature>
<sequence>MDDVALQDTVRRTSVLSTKVYSDWDWHQIELLLHGPLGVASRLLRLMHSHPKWVKRQLSLLRPEKDCFSRLRLEDPKSFSFARALYKLLELLLSFDAGAEYASHRFISHMSNALQRYITAHEPQYAIGRSSMDEKSLDDSLAGTREDAKKGGMFSGVAEGLFSGGKLRRRTSHDNDFDQGEDSDDEVAPYAEHRNSVSRGGANANTGYSPDGFLSEHALATSMTREYFVIIGMLSNSARGLQQMRKLRLWQTLSKLVQLEGRTDLVTLLINSLNYTQPPPGSQARSILESCISSPSNEYRLAATQHLAVLAAARFPSFAEWGMPLLCGLIEDEDRAVRQKALQVLLEATVERDCLGRLVALNVRPDLLVTDVPTELESPRRLTSTRGAVTPIASPPGGPQPSRSPRPRSPSLISVAEPPDEVSTASSQPWRMSVGYVLLLRMLEVAEGFKQLKASGWLGRELITWRQGRCEGYTAGLEAELAEVLHDFSLPNESPRPLQMQLPPHLYGALGSTADGRELLRRSHALEASLRILGDEDAPPLQRRSAVWALAQTGRSEDGYHWLVSELRPNLLAELAELALSSPHLGLRGSTLLALGLLSGGSPAAREELTRLGWAIPHPSSCIALPSDPSRLLSLAAEDTLGSARYSLISPVAKAALAAQSAAEASTPGLQDALSHVNDLSNQVLQREAHLSLLKAKAQRPELMDSPTAFVRLHELMCRCRIKLQARRFVHELFEGAAAAFDVDSLEPETRAGRARARSEQDGGEQGEPFDESLAARMPDATNSNGSSSTMVRSPDEPSSRSRRGSSIGSLHGADL</sequence>
<evidence type="ECO:0000259" key="3">
    <source>
        <dbReference type="SMART" id="SM01310"/>
    </source>
</evidence>
<feature type="domain" description="Rapamycin-insensitive companion of mTOR middle" evidence="2">
    <location>
        <begin position="1"/>
        <end position="313"/>
    </location>
</feature>
<dbReference type="PANTHER" id="PTHR13298">
    <property type="entry name" value="CYTOSOLIC REGULATOR PIANISSIMO"/>
    <property type="match status" value="1"/>
</dbReference>
<feature type="region of interest" description="Disordered" evidence="1">
    <location>
        <begin position="167"/>
        <end position="187"/>
    </location>
</feature>
<evidence type="ECO:0000313" key="4">
    <source>
        <dbReference type="EMBL" id="CAE0112977.1"/>
    </source>
</evidence>
<evidence type="ECO:0008006" key="5">
    <source>
        <dbReference type="Google" id="ProtNLM"/>
    </source>
</evidence>
<dbReference type="EMBL" id="HBHX01024508">
    <property type="protein sequence ID" value="CAE0112977.1"/>
    <property type="molecule type" value="Transcribed_RNA"/>
</dbReference>
<feature type="compositionally biased region" description="Pro residues" evidence="1">
    <location>
        <begin position="393"/>
        <end position="408"/>
    </location>
</feature>
<feature type="region of interest" description="Disordered" evidence="1">
    <location>
        <begin position="375"/>
        <end position="426"/>
    </location>
</feature>
<feature type="compositionally biased region" description="Polar residues" evidence="1">
    <location>
        <begin position="781"/>
        <end position="792"/>
    </location>
</feature>
<dbReference type="SMART" id="SM01307">
    <property type="entry name" value="RICTOR_M"/>
    <property type="match status" value="1"/>
</dbReference>
<feature type="compositionally biased region" description="Basic and acidic residues" evidence="1">
    <location>
        <begin position="751"/>
        <end position="761"/>
    </location>
</feature>
<dbReference type="PANTHER" id="PTHR13298:SF11">
    <property type="entry name" value="RAPAMYCIN-INSENSITIVE COMPANION OF MTOR"/>
    <property type="match status" value="1"/>
</dbReference>
<dbReference type="AlphaFoldDB" id="A0A7S3AU28"/>
<dbReference type="Pfam" id="PF14668">
    <property type="entry name" value="RICTOR_V"/>
    <property type="match status" value="1"/>
</dbReference>
<dbReference type="InterPro" id="IPR016024">
    <property type="entry name" value="ARM-type_fold"/>
</dbReference>
<feature type="domain" description="Rapamycin-insensitive companion of mTOR" evidence="3">
    <location>
        <begin position="540"/>
        <end position="616"/>
    </location>
</feature>
<organism evidence="4">
    <name type="scientific">Haptolina ericina</name>
    <dbReference type="NCBI Taxonomy" id="156174"/>
    <lineage>
        <taxon>Eukaryota</taxon>
        <taxon>Haptista</taxon>
        <taxon>Haptophyta</taxon>
        <taxon>Prymnesiophyceae</taxon>
        <taxon>Prymnesiales</taxon>
        <taxon>Prymnesiaceae</taxon>
        <taxon>Haptolina</taxon>
    </lineage>
</organism>
<evidence type="ECO:0000259" key="2">
    <source>
        <dbReference type="SMART" id="SM01307"/>
    </source>
</evidence>
<dbReference type="SMART" id="SM01310">
    <property type="entry name" value="RICTOR_V"/>
    <property type="match status" value="1"/>
</dbReference>
<accession>A0A7S3AU28</accession>